<dbReference type="PROSITE" id="PS50005">
    <property type="entry name" value="TPR"/>
    <property type="match status" value="2"/>
</dbReference>
<feature type="region of interest" description="Disordered" evidence="2">
    <location>
        <begin position="837"/>
        <end position="860"/>
    </location>
</feature>
<dbReference type="AlphaFoldDB" id="A0A8J2LU28"/>
<keyword evidence="1" id="KW-0802">TPR repeat</keyword>
<feature type="region of interest" description="Disordered" evidence="2">
    <location>
        <begin position="1"/>
        <end position="34"/>
    </location>
</feature>
<proteinExistence type="predicted"/>
<feature type="compositionally biased region" description="Basic residues" evidence="2">
    <location>
        <begin position="655"/>
        <end position="678"/>
    </location>
</feature>
<keyword evidence="4" id="KW-1185">Reference proteome</keyword>
<feature type="compositionally biased region" description="Basic and acidic residues" evidence="2">
    <location>
        <begin position="914"/>
        <end position="923"/>
    </location>
</feature>
<dbReference type="PANTHER" id="PTHR23184:SF9">
    <property type="entry name" value="TETRATRICOPEPTIDE REPEAT PROTEIN 14"/>
    <property type="match status" value="1"/>
</dbReference>
<gene>
    <name evidence="3" type="ORF">AFUS01_LOCUS47112</name>
</gene>
<evidence type="ECO:0000256" key="1">
    <source>
        <dbReference type="PROSITE-ProRule" id="PRU00339"/>
    </source>
</evidence>
<dbReference type="InterPro" id="IPR039190">
    <property type="entry name" value="TTC14"/>
</dbReference>
<dbReference type="SMART" id="SM00028">
    <property type="entry name" value="TPR"/>
    <property type="match status" value="3"/>
</dbReference>
<feature type="repeat" description="TPR" evidence="1">
    <location>
        <begin position="376"/>
        <end position="409"/>
    </location>
</feature>
<dbReference type="Pfam" id="PF13181">
    <property type="entry name" value="TPR_8"/>
    <property type="match status" value="1"/>
</dbReference>
<sequence>MRPKVDMNESGGTMRVPKGILKNSGRSNNVSSYETAPASEGIGLNFGSSAYGNQPTYMGSSIPHQMHGYPPPPHMYPMNYNTGHMQPVMPVQMNPHYRGDVEVPHWGMNYEHPVVPEPVLSEEVKFRQKLDEFLARKGNLVFRKLEAEDKPLLESRLEERKSEGNYSVTPSLDYYLPLDEDERLKEFFKMVQVGDIVIAEVHSKTVAGLIFKLLCCDGGKRAYLEDLNIKGTCQPNQTVPFMDPTDTTRTYEEEDKVRLEILDINYESRKLGLGMKGTKLSNDMRHAFPLGPIHSHEDLPRQYLLTKNENKSRRRRSFEYLLESHGGFQNPNCTVCLGTSLGVFSTKHSLLLGLSGKFAQKDMANELRSAQNAKWAQHNVTIGIRHFKQGNQVEAFQCLNKAIIIDPQNVEGLVARGALYANNGGFEKAIEDFESALKNNPDHFNGRKYLAETLVVVGKSQQENNKPEESITSYSKCLSILPEHKESILTLMSIHENLEKIDIARLSGSSGSKALELKEKLRLLITQEIAKKKLGYYEKMEKNPPKTKTQDSSDSESSSSDSSESDSGSSSDDELSRKDKKKKRKKSRKSKKSKKFSKTSKELSLSPFSKKLAGQDVASTSLGGFNSSSSFTNWGGQQVGMNQIAGNSDDESQHSSRKSRGKKKSKRKKEKQKKKKRSSSTSSDSDSDSREKRKKRNKKKVITDFGEIEEQLTAFFSKCEQGKESVRVPPEKVKVTVEQVVDKNYINPYENSSRRIELVREESHSAESTSRDVHRNTGALSDHMGNKHPSQTVDYENYFRPQTIVRTVQNDQSELASTKFEMRFNLKPPAPPIISKTVPKVSPQASNAAPSTQSSKWRTVGAASSELPTVVITKSDYEVSKPIETLPKVAGITSGVPLMTRPPTAIDSDNATTKPEREIERQYRGRKRTRSRSRSHSRSKSRSRSRSPRWRGRRDRRSPSPVLSRSRRRISRSRSRGRRRSYSRSRSRSGDRRLRRSPIGKPVRFFQGYHPAVRSRYQTSQSYRGGGMSKSRNRFRSRSDSRSHSRSVSPRKKDKSKDKNGSPQPQTDADAGTNLTKRSRDSGNKSSENVEKKSSSGNHYVSSNSKHENSEIHVLGLRTKKVADVEELLDKHKAHRKEEMREMNPEFFRQP</sequence>
<dbReference type="Proteomes" id="UP000708208">
    <property type="component" value="Unassembled WGS sequence"/>
</dbReference>
<feature type="compositionally biased region" description="Basic and acidic residues" evidence="2">
    <location>
        <begin position="763"/>
        <end position="775"/>
    </location>
</feature>
<feature type="compositionally biased region" description="Basic residues" evidence="2">
    <location>
        <begin position="924"/>
        <end position="956"/>
    </location>
</feature>
<reference evidence="3" key="1">
    <citation type="submission" date="2021-06" db="EMBL/GenBank/DDBJ databases">
        <authorList>
            <person name="Hodson N. C."/>
            <person name="Mongue J. A."/>
            <person name="Jaron S. K."/>
        </authorList>
    </citation>
    <scope>NUCLEOTIDE SEQUENCE</scope>
</reference>
<feature type="compositionally biased region" description="Low complexity" evidence="2">
    <location>
        <begin position="619"/>
        <end position="633"/>
    </location>
</feature>
<feature type="compositionally biased region" description="Polar residues" evidence="2">
    <location>
        <begin position="634"/>
        <end position="646"/>
    </location>
</feature>
<organism evidence="3 4">
    <name type="scientific">Allacma fusca</name>
    <dbReference type="NCBI Taxonomy" id="39272"/>
    <lineage>
        <taxon>Eukaryota</taxon>
        <taxon>Metazoa</taxon>
        <taxon>Ecdysozoa</taxon>
        <taxon>Arthropoda</taxon>
        <taxon>Hexapoda</taxon>
        <taxon>Collembola</taxon>
        <taxon>Symphypleona</taxon>
        <taxon>Sminthuridae</taxon>
        <taxon>Allacma</taxon>
    </lineage>
</organism>
<feature type="compositionally biased region" description="Low complexity" evidence="2">
    <location>
        <begin position="1095"/>
        <end position="1104"/>
    </location>
</feature>
<feature type="compositionally biased region" description="Basic and acidic residues" evidence="2">
    <location>
        <begin position="536"/>
        <end position="551"/>
    </location>
</feature>
<dbReference type="EMBL" id="CAJVCH010571649">
    <property type="protein sequence ID" value="CAG7838103.1"/>
    <property type="molecule type" value="Genomic_DNA"/>
</dbReference>
<dbReference type="PROSITE" id="PS50293">
    <property type="entry name" value="TPR_REGION"/>
    <property type="match status" value="1"/>
</dbReference>
<dbReference type="PANTHER" id="PTHR23184">
    <property type="entry name" value="TETRATRICOPEPTIDE REPEAT PROTEIN 14"/>
    <property type="match status" value="1"/>
</dbReference>
<feature type="repeat" description="TPR" evidence="1">
    <location>
        <begin position="410"/>
        <end position="443"/>
    </location>
</feature>
<feature type="compositionally biased region" description="Basic and acidic residues" evidence="2">
    <location>
        <begin position="1078"/>
        <end position="1094"/>
    </location>
</feature>
<feature type="region of interest" description="Disordered" evidence="2">
    <location>
        <begin position="763"/>
        <end position="791"/>
    </location>
</feature>
<evidence type="ECO:0000313" key="3">
    <source>
        <dbReference type="EMBL" id="CAG7838103.1"/>
    </source>
</evidence>
<feature type="compositionally biased region" description="Polar residues" evidence="2">
    <location>
        <begin position="24"/>
        <end position="34"/>
    </location>
</feature>
<comment type="caution">
    <text evidence="3">The sequence shown here is derived from an EMBL/GenBank/DDBJ whole genome shotgun (WGS) entry which is preliminary data.</text>
</comment>
<feature type="compositionally biased region" description="Basic residues" evidence="2">
    <location>
        <begin position="965"/>
        <end position="998"/>
    </location>
</feature>
<accession>A0A8J2LU28</accession>
<feature type="compositionally biased region" description="Basic residues" evidence="2">
    <location>
        <begin position="578"/>
        <end position="598"/>
    </location>
</feature>
<feature type="compositionally biased region" description="Polar residues" evidence="2">
    <location>
        <begin position="843"/>
        <end position="857"/>
    </location>
</feature>
<evidence type="ECO:0008006" key="5">
    <source>
        <dbReference type="Google" id="ProtNLM"/>
    </source>
</evidence>
<protein>
    <recommendedName>
        <fullName evidence="5">Tetratricopeptide repeat protein 14</fullName>
    </recommendedName>
</protein>
<evidence type="ECO:0000256" key="2">
    <source>
        <dbReference type="SAM" id="MobiDB-lite"/>
    </source>
</evidence>
<name>A0A8J2LU28_9HEXA</name>
<feature type="compositionally biased region" description="Low complexity" evidence="2">
    <location>
        <begin position="555"/>
        <end position="570"/>
    </location>
</feature>
<feature type="region of interest" description="Disordered" evidence="2">
    <location>
        <begin position="894"/>
        <end position="1115"/>
    </location>
</feature>
<dbReference type="OrthoDB" id="1914839at2759"/>
<feature type="region of interest" description="Disordered" evidence="2">
    <location>
        <begin position="536"/>
        <end position="703"/>
    </location>
</feature>
<dbReference type="InterPro" id="IPR019734">
    <property type="entry name" value="TPR_rpt"/>
</dbReference>
<evidence type="ECO:0000313" key="4">
    <source>
        <dbReference type="Proteomes" id="UP000708208"/>
    </source>
</evidence>